<dbReference type="Proteomes" id="UP000028582">
    <property type="component" value="Unassembled WGS sequence"/>
</dbReference>
<dbReference type="AlphaFoldDB" id="A0A080ZZQ1"/>
<organism evidence="1 2">
    <name type="scientific">Phytophthora nicotianae P1976</name>
    <dbReference type="NCBI Taxonomy" id="1317066"/>
    <lineage>
        <taxon>Eukaryota</taxon>
        <taxon>Sar</taxon>
        <taxon>Stramenopiles</taxon>
        <taxon>Oomycota</taxon>
        <taxon>Peronosporomycetes</taxon>
        <taxon>Peronosporales</taxon>
        <taxon>Peronosporaceae</taxon>
        <taxon>Phytophthora</taxon>
    </lineage>
</organism>
<proteinExistence type="predicted"/>
<evidence type="ECO:0000313" key="1">
    <source>
        <dbReference type="EMBL" id="ETO72112.1"/>
    </source>
</evidence>
<sequence>MGTQGEPSATPRLSEYPLRQSAVQGTVCPIGSQRDFANPTPPQQDGRLDYQRLHVTSARICGVHGARPVPVDDVDPGEDTFFASVLVALVSETMNTTQVPVLMQYMA</sequence>
<dbReference type="EMBL" id="ANJA01002091">
    <property type="protein sequence ID" value="ETO72112.1"/>
    <property type="molecule type" value="Genomic_DNA"/>
</dbReference>
<name>A0A080ZZQ1_PHYNI</name>
<accession>A0A080ZZQ1</accession>
<comment type="caution">
    <text evidence="1">The sequence shown here is derived from an EMBL/GenBank/DDBJ whole genome shotgun (WGS) entry which is preliminary data.</text>
</comment>
<gene>
    <name evidence="1" type="ORF">F444_11666</name>
</gene>
<evidence type="ECO:0000313" key="2">
    <source>
        <dbReference type="Proteomes" id="UP000028582"/>
    </source>
</evidence>
<protein>
    <submittedName>
        <fullName evidence="1">Uncharacterized protein</fullName>
    </submittedName>
</protein>
<reference evidence="1 2" key="1">
    <citation type="submission" date="2013-11" db="EMBL/GenBank/DDBJ databases">
        <title>The Genome Sequence of Phytophthora parasitica P1976.</title>
        <authorList>
            <consortium name="The Broad Institute Genomics Platform"/>
            <person name="Russ C."/>
            <person name="Tyler B."/>
            <person name="Panabieres F."/>
            <person name="Shan W."/>
            <person name="Tripathy S."/>
            <person name="Grunwald N."/>
            <person name="Machado M."/>
            <person name="Johnson C.S."/>
            <person name="Walker B."/>
            <person name="Young S."/>
            <person name="Zeng Q."/>
            <person name="Gargeya S."/>
            <person name="Fitzgerald M."/>
            <person name="Haas B."/>
            <person name="Abouelleil A."/>
            <person name="Allen A.W."/>
            <person name="Alvarado L."/>
            <person name="Arachchi H.M."/>
            <person name="Berlin A.M."/>
            <person name="Chapman S.B."/>
            <person name="Gainer-Dewar J."/>
            <person name="Goldberg J."/>
            <person name="Griggs A."/>
            <person name="Gujja S."/>
            <person name="Hansen M."/>
            <person name="Howarth C."/>
            <person name="Imamovic A."/>
            <person name="Ireland A."/>
            <person name="Larimer J."/>
            <person name="McCowan C."/>
            <person name="Murphy C."/>
            <person name="Pearson M."/>
            <person name="Poon T.W."/>
            <person name="Priest M."/>
            <person name="Roberts A."/>
            <person name="Saif S."/>
            <person name="Shea T."/>
            <person name="Sisk P."/>
            <person name="Sykes S."/>
            <person name="Wortman J."/>
            <person name="Nusbaum C."/>
            <person name="Birren B."/>
        </authorList>
    </citation>
    <scope>NUCLEOTIDE SEQUENCE [LARGE SCALE GENOMIC DNA]</scope>
    <source>
        <strain evidence="1 2">P1976</strain>
    </source>
</reference>